<dbReference type="InterPro" id="IPR015424">
    <property type="entry name" value="PyrdxlP-dep_Trfase"/>
</dbReference>
<evidence type="ECO:0000256" key="6">
    <source>
        <dbReference type="ARBA" id="ARBA00022679"/>
    </source>
</evidence>
<evidence type="ECO:0000256" key="3">
    <source>
        <dbReference type="ARBA" id="ARBA00007441"/>
    </source>
</evidence>
<reference evidence="11 12" key="1">
    <citation type="journal article" date="2016" name="Proc. Natl. Acad. Sci. U.S.A.">
        <title>Comparative genomics of biotechnologically important yeasts.</title>
        <authorList>
            <person name="Riley R."/>
            <person name="Haridas S."/>
            <person name="Wolfe K.H."/>
            <person name="Lopes M.R."/>
            <person name="Hittinger C.T."/>
            <person name="Goeker M."/>
            <person name="Salamov A.A."/>
            <person name="Wisecaver J.H."/>
            <person name="Long T.M."/>
            <person name="Calvey C.H."/>
            <person name="Aerts A.L."/>
            <person name="Barry K.W."/>
            <person name="Choi C."/>
            <person name="Clum A."/>
            <person name="Coughlan A.Y."/>
            <person name="Deshpande S."/>
            <person name="Douglass A.P."/>
            <person name="Hanson S.J."/>
            <person name="Klenk H.-P."/>
            <person name="LaButti K.M."/>
            <person name="Lapidus A."/>
            <person name="Lindquist E.A."/>
            <person name="Lipzen A.M."/>
            <person name="Meier-Kolthoff J.P."/>
            <person name="Ohm R.A."/>
            <person name="Otillar R.P."/>
            <person name="Pangilinan J.L."/>
            <person name="Peng Y."/>
            <person name="Rokas A."/>
            <person name="Rosa C.A."/>
            <person name="Scheuner C."/>
            <person name="Sibirny A.A."/>
            <person name="Slot J.C."/>
            <person name="Stielow J.B."/>
            <person name="Sun H."/>
            <person name="Kurtzman C.P."/>
            <person name="Blackwell M."/>
            <person name="Grigoriev I.V."/>
            <person name="Jeffries T.W."/>
        </authorList>
    </citation>
    <scope>NUCLEOTIDE SEQUENCE [LARGE SCALE GENOMIC DNA]</scope>
    <source>
        <strain evidence="11 12">NRRL Y-11557</strain>
    </source>
</reference>
<evidence type="ECO:0000313" key="12">
    <source>
        <dbReference type="Proteomes" id="UP000094385"/>
    </source>
</evidence>
<dbReference type="FunFam" id="3.40.640.10:FF:000074">
    <property type="entry name" value="Aromatic amino acid aminotransferase"/>
    <property type="match status" value="1"/>
</dbReference>
<dbReference type="EMBL" id="KV454300">
    <property type="protein sequence ID" value="ODQ70471.1"/>
    <property type="molecule type" value="Genomic_DNA"/>
</dbReference>
<organism evidence="11 12">
    <name type="scientific">Lipomyces starkeyi NRRL Y-11557</name>
    <dbReference type="NCBI Taxonomy" id="675824"/>
    <lineage>
        <taxon>Eukaryota</taxon>
        <taxon>Fungi</taxon>
        <taxon>Dikarya</taxon>
        <taxon>Ascomycota</taxon>
        <taxon>Saccharomycotina</taxon>
        <taxon>Lipomycetes</taxon>
        <taxon>Lipomycetales</taxon>
        <taxon>Lipomycetaceae</taxon>
        <taxon>Lipomyces</taxon>
    </lineage>
</organism>
<dbReference type="SUPFAM" id="SSF53383">
    <property type="entry name" value="PLP-dependent transferases"/>
    <property type="match status" value="1"/>
</dbReference>
<accession>A0A1E3PYI0</accession>
<sequence length="512" mass="57189">MATNGTTNHAKTLPKAKDLWHHLSPEAVARRPSPLKTAFKYAIDPRIVSLGGGLPLPAYFPFETISATAPAAPFTLYNDPELSANAPIVEVEVDRYNRNQEPGMIPLATAMQYGQSDGCKPLLQWISEHTETVHHPPYSNWGCLMTVGNTQGWDAALRLLTSRGDTILAEEYTFSSAMEAAHAQGVRSVPVKVDLEGILAEKLDEQLTNWQGPKPKLLYTIPTGQNPTGGTLSPERRKAVYDVLSKHDIIIVEDEPYYFLQMDTYGPGTSATKLPSPPTAEQEPEKYNKFLSKLVTSYLSLDVDGRVLRLDSFSKVMAPGTRLGWIVAQDPFIERLTRQNEVSIQTPAGFSQAIVYSLLSKWGQNGYLDWLIELRKEYTHRRNVCLDALDKFFVRPSAHAPGGLTDVVEWKEPTAGMFFWLKLDARKHPLYGQLTPLQLEKRIYEAAIEHGILFIPGSWFRADQDPVDETVKPADDEEVSVFFRGTFATVPQDKLIEGVNLFAEVIAKEFLS</sequence>
<evidence type="ECO:0000256" key="5">
    <source>
        <dbReference type="ARBA" id="ARBA00022576"/>
    </source>
</evidence>
<feature type="domain" description="Aminotransferase class I/classII large" evidence="10">
    <location>
        <begin position="112"/>
        <end position="462"/>
    </location>
</feature>
<dbReference type="PANTHER" id="PTHR42790">
    <property type="entry name" value="AMINOTRANSFERASE"/>
    <property type="match status" value="1"/>
</dbReference>
<dbReference type="Pfam" id="PF00155">
    <property type="entry name" value="Aminotran_1_2"/>
    <property type="match status" value="1"/>
</dbReference>
<dbReference type="GO" id="GO:0009074">
    <property type="term" value="P:aromatic amino acid family catabolic process"/>
    <property type="evidence" value="ECO:0007669"/>
    <property type="project" value="TreeGrafter"/>
</dbReference>
<dbReference type="InterPro" id="IPR004839">
    <property type="entry name" value="Aminotransferase_I/II_large"/>
</dbReference>
<dbReference type="GO" id="GO:0019878">
    <property type="term" value="P:lysine biosynthetic process via aminoadipic acid"/>
    <property type="evidence" value="ECO:0007669"/>
    <property type="project" value="TreeGrafter"/>
</dbReference>
<evidence type="ECO:0000256" key="2">
    <source>
        <dbReference type="ARBA" id="ARBA00004496"/>
    </source>
</evidence>
<dbReference type="PANTHER" id="PTHR42790:SF21">
    <property type="entry name" value="AROMATIC_AMINOADIPATE AMINOTRANSFERASE 1"/>
    <property type="match status" value="1"/>
</dbReference>
<dbReference type="GO" id="GO:0047536">
    <property type="term" value="F:2-aminoadipate transaminase activity"/>
    <property type="evidence" value="ECO:0007669"/>
    <property type="project" value="EnsemblFungi"/>
</dbReference>
<gene>
    <name evidence="11" type="ORF">LIPSTDRAFT_5931</name>
</gene>
<dbReference type="InterPro" id="IPR050859">
    <property type="entry name" value="Class-I_PLP-dep_aminotransf"/>
</dbReference>
<dbReference type="STRING" id="675824.A0A1E3PYI0"/>
<dbReference type="Proteomes" id="UP000094385">
    <property type="component" value="Unassembled WGS sequence"/>
</dbReference>
<dbReference type="GO" id="GO:0030170">
    <property type="term" value="F:pyridoxal phosphate binding"/>
    <property type="evidence" value="ECO:0007669"/>
    <property type="project" value="InterPro"/>
</dbReference>
<keyword evidence="5" id="KW-0032">Aminotransferase</keyword>
<keyword evidence="12" id="KW-1185">Reference proteome</keyword>
<dbReference type="EC" id="2.6.1.57" evidence="9"/>
<comment type="similarity">
    <text evidence="3">Belongs to the class-I pyridoxal-phosphate-dependent aminotransferase family.</text>
</comment>
<dbReference type="Gene3D" id="3.40.640.10">
    <property type="entry name" value="Type I PLP-dependent aspartate aminotransferase-like (Major domain)"/>
    <property type="match status" value="1"/>
</dbReference>
<keyword evidence="6" id="KW-0808">Transferase</keyword>
<proteinExistence type="inferred from homology"/>
<evidence type="ECO:0000256" key="7">
    <source>
        <dbReference type="ARBA" id="ARBA00022898"/>
    </source>
</evidence>
<dbReference type="OrthoDB" id="691673at2759"/>
<name>A0A1E3PYI0_LIPST</name>
<dbReference type="GO" id="GO:0005737">
    <property type="term" value="C:cytoplasm"/>
    <property type="evidence" value="ECO:0007669"/>
    <property type="project" value="UniProtKB-SubCell"/>
</dbReference>
<comment type="subcellular location">
    <subcellularLocation>
        <location evidence="2">Cytoplasm</location>
    </subcellularLocation>
</comment>
<dbReference type="AlphaFoldDB" id="A0A1E3PYI0"/>
<keyword evidence="7" id="KW-0663">Pyridoxal phosphate</keyword>
<comment type="catalytic activity">
    <reaction evidence="8">
        <text>an aromatic L-alpha-amino acid + 2-oxoglutarate = an aromatic oxo-acid + L-glutamate</text>
        <dbReference type="Rhea" id="RHEA:17533"/>
        <dbReference type="ChEBI" id="CHEBI:16810"/>
        <dbReference type="ChEBI" id="CHEBI:29985"/>
        <dbReference type="ChEBI" id="CHEBI:73309"/>
        <dbReference type="ChEBI" id="CHEBI:84824"/>
        <dbReference type="EC" id="2.6.1.57"/>
    </reaction>
</comment>
<dbReference type="GO" id="GO:0009094">
    <property type="term" value="P:L-phenylalanine biosynthetic process"/>
    <property type="evidence" value="ECO:0007669"/>
    <property type="project" value="EnsemblFungi"/>
</dbReference>
<evidence type="ECO:0000256" key="1">
    <source>
        <dbReference type="ARBA" id="ARBA00001933"/>
    </source>
</evidence>
<dbReference type="InterPro" id="IPR015421">
    <property type="entry name" value="PyrdxlP-dep_Trfase_major"/>
</dbReference>
<dbReference type="CDD" id="cd00609">
    <property type="entry name" value="AAT_like"/>
    <property type="match status" value="1"/>
</dbReference>
<evidence type="ECO:0000259" key="10">
    <source>
        <dbReference type="Pfam" id="PF00155"/>
    </source>
</evidence>
<keyword evidence="4" id="KW-0963">Cytoplasm</keyword>
<evidence type="ECO:0000256" key="9">
    <source>
        <dbReference type="ARBA" id="ARBA00067014"/>
    </source>
</evidence>
<evidence type="ECO:0000256" key="8">
    <source>
        <dbReference type="ARBA" id="ARBA00051993"/>
    </source>
</evidence>
<dbReference type="GO" id="GO:0008793">
    <property type="term" value="F:aromatic-amino-acid transaminase activity"/>
    <property type="evidence" value="ECO:0007669"/>
    <property type="project" value="EnsemblFungi"/>
</dbReference>
<dbReference type="GO" id="GO:0006571">
    <property type="term" value="P:tyrosine biosynthetic process"/>
    <property type="evidence" value="ECO:0007669"/>
    <property type="project" value="EnsemblFungi"/>
</dbReference>
<evidence type="ECO:0000256" key="4">
    <source>
        <dbReference type="ARBA" id="ARBA00022490"/>
    </source>
</evidence>
<evidence type="ECO:0000313" key="11">
    <source>
        <dbReference type="EMBL" id="ODQ70471.1"/>
    </source>
</evidence>
<comment type="cofactor">
    <cofactor evidence="1">
        <name>pyridoxal 5'-phosphate</name>
        <dbReference type="ChEBI" id="CHEBI:597326"/>
    </cofactor>
</comment>
<protein>
    <recommendedName>
        <fullName evidence="9">aromatic-amino-acid transaminase</fullName>
        <ecNumber evidence="9">2.6.1.57</ecNumber>
    </recommendedName>
</protein>